<dbReference type="GO" id="GO:0004993">
    <property type="term" value="F:G protein-coupled serotonin receptor activity"/>
    <property type="evidence" value="ECO:0007669"/>
    <property type="project" value="UniProtKB-ARBA"/>
</dbReference>
<dbReference type="PRINTS" id="PR00237">
    <property type="entry name" value="GPCRRHODOPSN"/>
</dbReference>
<keyword evidence="8" id="KW-1015">Disulfide bond</keyword>
<evidence type="ECO:0000256" key="10">
    <source>
        <dbReference type="ARBA" id="ARBA00023224"/>
    </source>
</evidence>
<feature type="non-terminal residue" evidence="17">
    <location>
        <position position="203"/>
    </location>
</feature>
<dbReference type="Gene3D" id="1.20.1070.10">
    <property type="entry name" value="Rhodopsin 7-helix transmembrane proteins"/>
    <property type="match status" value="1"/>
</dbReference>
<dbReference type="EMBL" id="NCKU01008466">
    <property type="protein sequence ID" value="RWS01876.1"/>
    <property type="molecule type" value="Genomic_DNA"/>
</dbReference>
<accession>A0A3S4QJ84</accession>
<dbReference type="PANTHER" id="PTHR24248">
    <property type="entry name" value="ADRENERGIC RECEPTOR-RELATED G-PROTEIN COUPLED RECEPTOR"/>
    <property type="match status" value="1"/>
</dbReference>
<feature type="compositionally biased region" description="Basic and acidic residues" evidence="11">
    <location>
        <begin position="39"/>
        <end position="54"/>
    </location>
</feature>
<feature type="compositionally biased region" description="Polar residues" evidence="11">
    <location>
        <begin position="88"/>
        <end position="101"/>
    </location>
</feature>
<comment type="subcellular location">
    <subcellularLocation>
        <location evidence="1">Cell membrane</location>
        <topology evidence="1">Multi-pass membrane protein</topology>
    </subcellularLocation>
</comment>
<dbReference type="GO" id="GO:0043410">
    <property type="term" value="P:positive regulation of MAPK cascade"/>
    <property type="evidence" value="ECO:0007669"/>
    <property type="project" value="TreeGrafter"/>
</dbReference>
<organism evidence="17 18">
    <name type="scientific">Dinothrombium tinctorium</name>
    <dbReference type="NCBI Taxonomy" id="1965070"/>
    <lineage>
        <taxon>Eukaryota</taxon>
        <taxon>Metazoa</taxon>
        <taxon>Ecdysozoa</taxon>
        <taxon>Arthropoda</taxon>
        <taxon>Chelicerata</taxon>
        <taxon>Arachnida</taxon>
        <taxon>Acari</taxon>
        <taxon>Acariformes</taxon>
        <taxon>Trombidiformes</taxon>
        <taxon>Prostigmata</taxon>
        <taxon>Anystina</taxon>
        <taxon>Parasitengona</taxon>
        <taxon>Trombidioidea</taxon>
        <taxon>Trombidiidae</taxon>
        <taxon>Dinothrombium</taxon>
    </lineage>
</organism>
<dbReference type="STRING" id="1965070.A0A3S4QJ84"/>
<keyword evidence="18" id="KW-1185">Reference proteome</keyword>
<reference evidence="17" key="2">
    <citation type="submission" date="2018-11" db="EMBL/GenBank/DDBJ databases">
        <title>Trombidioid mite genomics.</title>
        <authorList>
            <person name="Dong X."/>
        </authorList>
    </citation>
    <scope>NUCLEOTIDE SEQUENCE</scope>
    <source>
        <strain evidence="17">UoL-WK</strain>
    </source>
</reference>
<keyword evidence="9 17" id="KW-0675">Receptor</keyword>
<feature type="region of interest" description="Disordered" evidence="11">
    <location>
        <begin position="78"/>
        <end position="128"/>
    </location>
</feature>
<evidence type="ECO:0000256" key="12">
    <source>
        <dbReference type="SAM" id="Phobius"/>
    </source>
</evidence>
<dbReference type="GO" id="GO:0071880">
    <property type="term" value="P:adenylate cyclase-activating adrenergic receptor signaling pathway"/>
    <property type="evidence" value="ECO:0007669"/>
    <property type="project" value="TreeGrafter"/>
</dbReference>
<dbReference type="Proteomes" id="UP000285301">
    <property type="component" value="Unassembled WGS sequence"/>
</dbReference>
<keyword evidence="4 12" id="KW-0812">Transmembrane</keyword>
<comment type="caution">
    <text evidence="17">The sequence shown here is derived from an EMBL/GenBank/DDBJ whole genome shotgun (WGS) entry which is preliminary data.</text>
</comment>
<feature type="transmembrane region" description="Helical" evidence="12">
    <location>
        <begin position="168"/>
        <end position="191"/>
    </location>
</feature>
<evidence type="ECO:0000256" key="3">
    <source>
        <dbReference type="ARBA" id="ARBA00022475"/>
    </source>
</evidence>
<name>A0A3S4QJ84_9ACAR</name>
<dbReference type="EMBL" id="NCKU01008914">
    <property type="protein sequence ID" value="RWS01597.1"/>
    <property type="molecule type" value="Genomic_DNA"/>
</dbReference>
<keyword evidence="10" id="KW-0807">Transducer</keyword>
<evidence type="ECO:0000256" key="1">
    <source>
        <dbReference type="ARBA" id="ARBA00004651"/>
    </source>
</evidence>
<evidence type="ECO:0000256" key="9">
    <source>
        <dbReference type="ARBA" id="ARBA00023170"/>
    </source>
</evidence>
<evidence type="ECO:0000313" key="18">
    <source>
        <dbReference type="Proteomes" id="UP000285301"/>
    </source>
</evidence>
<dbReference type="InterPro" id="IPR017452">
    <property type="entry name" value="GPCR_Rhodpsn_7TM"/>
</dbReference>
<evidence type="ECO:0000256" key="11">
    <source>
        <dbReference type="SAM" id="MobiDB-lite"/>
    </source>
</evidence>
<feature type="transmembrane region" description="Helical" evidence="12">
    <location>
        <begin position="136"/>
        <end position="156"/>
    </location>
</feature>
<keyword evidence="3" id="KW-1003">Cell membrane</keyword>
<evidence type="ECO:0000256" key="2">
    <source>
        <dbReference type="ARBA" id="ARBA00010663"/>
    </source>
</evidence>
<dbReference type="EMBL" id="NCKU01008520">
    <property type="protein sequence ID" value="RWS01846.1"/>
    <property type="molecule type" value="Genomic_DNA"/>
</dbReference>
<feature type="domain" description="G-protein coupled receptors family 1 profile" evidence="13">
    <location>
        <begin position="117"/>
        <end position="188"/>
    </location>
</feature>
<keyword evidence="6" id="KW-0297">G-protein coupled receptor</keyword>
<evidence type="ECO:0000256" key="4">
    <source>
        <dbReference type="ARBA" id="ARBA00022692"/>
    </source>
</evidence>
<evidence type="ECO:0000259" key="13">
    <source>
        <dbReference type="PROSITE" id="PS50262"/>
    </source>
</evidence>
<feature type="region of interest" description="Disordered" evidence="11">
    <location>
        <begin position="1"/>
        <end position="64"/>
    </location>
</feature>
<comment type="similarity">
    <text evidence="2">Belongs to the G-protein coupled receptor 1 family.</text>
</comment>
<evidence type="ECO:0000313" key="17">
    <source>
        <dbReference type="EMBL" id="RWS04170.1"/>
    </source>
</evidence>
<evidence type="ECO:0000256" key="6">
    <source>
        <dbReference type="ARBA" id="ARBA00023040"/>
    </source>
</evidence>
<sequence length="203" mass="23251">VARKRIRNKPGSKANAVHVKESLKPKQHSYNGKSLPVIEIDKRRAEEQSEKRVSSENVSLTQRCNTSRSNLQAIEEIADSPTLDRDTSSPCDSNLNKSSFRASEMGEQEEFKSSVSRRRERKETKESRKERKTAKILAIITGIFIVCWLPFFINALVMPFCTKCQSKITVSICLWLGYVNSMLNPVIYTIFSPDFRNAFRKML</sequence>
<dbReference type="InterPro" id="IPR000276">
    <property type="entry name" value="GPCR_Rhodpsn"/>
</dbReference>
<keyword evidence="5 12" id="KW-1133">Transmembrane helix</keyword>
<dbReference type="PANTHER" id="PTHR24248:SF199">
    <property type="entry name" value="IP13425P-RELATED"/>
    <property type="match status" value="1"/>
</dbReference>
<dbReference type="OrthoDB" id="6432764at2759"/>
<evidence type="ECO:0000256" key="5">
    <source>
        <dbReference type="ARBA" id="ARBA00022989"/>
    </source>
</evidence>
<dbReference type="EMBL" id="NCKU01005787">
    <property type="protein sequence ID" value="RWS04170.1"/>
    <property type="molecule type" value="Genomic_DNA"/>
</dbReference>
<dbReference type="Pfam" id="PF00001">
    <property type="entry name" value="7tm_1"/>
    <property type="match status" value="1"/>
</dbReference>
<dbReference type="SUPFAM" id="SSF81321">
    <property type="entry name" value="Family A G protein-coupled receptor-like"/>
    <property type="match status" value="1"/>
</dbReference>
<keyword evidence="7 12" id="KW-0472">Membrane</keyword>
<evidence type="ECO:0000313" key="16">
    <source>
        <dbReference type="EMBL" id="RWS01876.1"/>
    </source>
</evidence>
<evidence type="ECO:0000256" key="8">
    <source>
        <dbReference type="ARBA" id="ARBA00023157"/>
    </source>
</evidence>
<feature type="non-terminal residue" evidence="17">
    <location>
        <position position="1"/>
    </location>
</feature>
<reference evidence="17 18" key="1">
    <citation type="journal article" date="2018" name="Gigascience">
        <title>Genomes of trombidid mites reveal novel predicted allergens and laterally-transferred genes associated with secondary metabolism.</title>
        <authorList>
            <person name="Dong X."/>
            <person name="Chaisiri K."/>
            <person name="Xia D."/>
            <person name="Armstrong S.D."/>
            <person name="Fang Y."/>
            <person name="Donnelly M.J."/>
            <person name="Kadowaki T."/>
            <person name="McGarry J.W."/>
            <person name="Darby A.C."/>
            <person name="Makepeace B.L."/>
        </authorList>
    </citation>
    <scope>NUCLEOTIDE SEQUENCE [LARGE SCALE GENOMIC DNA]</scope>
    <source>
        <strain evidence="17">UoL-WK</strain>
    </source>
</reference>
<protein>
    <submittedName>
        <fullName evidence="17">5-hydroxytryptamine receptor-like protein</fullName>
    </submittedName>
</protein>
<evidence type="ECO:0000313" key="14">
    <source>
        <dbReference type="EMBL" id="RWS01597.1"/>
    </source>
</evidence>
<evidence type="ECO:0000256" key="7">
    <source>
        <dbReference type="ARBA" id="ARBA00023136"/>
    </source>
</evidence>
<dbReference type="AlphaFoldDB" id="A0A3S4QJ84"/>
<proteinExistence type="inferred from homology"/>
<feature type="compositionally biased region" description="Polar residues" evidence="11">
    <location>
        <begin position="55"/>
        <end position="64"/>
    </location>
</feature>
<gene>
    <name evidence="14" type="ORF">B4U79_05201</name>
    <name evidence="17" type="ORF">B4U79_06482</name>
    <name evidence="15" type="ORF">B4U79_07852</name>
    <name evidence="16" type="ORF">B4U79_15104</name>
</gene>
<feature type="compositionally biased region" description="Basic residues" evidence="11">
    <location>
        <begin position="1"/>
        <end position="10"/>
    </location>
</feature>
<evidence type="ECO:0000313" key="15">
    <source>
        <dbReference type="EMBL" id="RWS01846.1"/>
    </source>
</evidence>
<dbReference type="GO" id="GO:0005886">
    <property type="term" value="C:plasma membrane"/>
    <property type="evidence" value="ECO:0007669"/>
    <property type="project" value="UniProtKB-SubCell"/>
</dbReference>
<dbReference type="PROSITE" id="PS50262">
    <property type="entry name" value="G_PROTEIN_RECEP_F1_2"/>
    <property type="match status" value="1"/>
</dbReference>